<evidence type="ECO:0000259" key="1">
    <source>
        <dbReference type="Pfam" id="PF14397"/>
    </source>
</evidence>
<dbReference type="InterPro" id="IPR039523">
    <property type="entry name" value="RimK-rel_E_lig_ATP-grasp"/>
</dbReference>
<proteinExistence type="predicted"/>
<accession>A0ABY5P7N2</accession>
<reference evidence="2 3" key="1">
    <citation type="submission" date="2022-08" db="EMBL/GenBank/DDBJ databases">
        <title>Aerococcaceae sp. nov isolated from spoiled eye mask.</title>
        <authorList>
            <person name="Zhou G."/>
            <person name="Xie X.-B."/>
            <person name="Shi Q.-S."/>
            <person name="Wang Y.-S."/>
            <person name="Wen X."/>
            <person name="Peng H."/>
            <person name="Yang X.-J."/>
            <person name="Tao H.-B."/>
            <person name="Huang X.-M."/>
        </authorList>
    </citation>
    <scope>NUCLEOTIDE SEQUENCE [LARGE SCALE GENOMIC DNA]</scope>
    <source>
        <strain evidence="3">DM20194951</strain>
    </source>
</reference>
<dbReference type="RefSeq" id="WP_313794243.1">
    <property type="nucleotide sequence ID" value="NZ_CP102453.1"/>
</dbReference>
<protein>
    <recommendedName>
        <fullName evidence="1">Alpha-L-glutamate ligase-related protein ATP-grasp domain-containing protein</fullName>
    </recommendedName>
</protein>
<evidence type="ECO:0000313" key="3">
    <source>
        <dbReference type="Proteomes" id="UP001315967"/>
    </source>
</evidence>
<feature type="domain" description="Alpha-L-glutamate ligase-related protein ATP-grasp" evidence="1">
    <location>
        <begin position="70"/>
        <end position="333"/>
    </location>
</feature>
<gene>
    <name evidence="2" type="ORF">NRE15_03575</name>
</gene>
<dbReference type="Pfam" id="PF14397">
    <property type="entry name" value="ATPgrasp_ST"/>
    <property type="match status" value="1"/>
</dbReference>
<evidence type="ECO:0000313" key="2">
    <source>
        <dbReference type="EMBL" id="UUX34742.1"/>
    </source>
</evidence>
<dbReference type="EMBL" id="CP102453">
    <property type="protein sequence ID" value="UUX34742.1"/>
    <property type="molecule type" value="Genomic_DNA"/>
</dbReference>
<sequence>MSQSNNLRRKILLPIALLKADYQRKQPQISLNRYLMLSKGFIAESTILYNLTMKNFNYYLSDYQAMNTRDINHQSAYFLNNKVAFTDMLEGLAEMPATLAIIQNREFISRTELFYDAKTLVDYLQADSLRKVVIKPIFGMEGQGVWVVNWEDGKVRMNDQLLSSEAFQRYLLSLEVGYFISEYICQGQFSQSLFPNSVNTIRMLTMIDPANQQAFIAASTYRVGTNLSAPTDNFRRQGLSVAVNPVSGRLGRAAMIPQNGQLQWYENHPDTKKQLTGRIIPNWEQVTRCVLDVANYVYQTKQIHYVGWDVVLTDTGISLLEGNSIPGVSLHQVHHPLLTNPDVKRFYAFHGVV</sequence>
<keyword evidence="3" id="KW-1185">Reference proteome</keyword>
<dbReference type="SUPFAM" id="SSF56059">
    <property type="entry name" value="Glutathione synthetase ATP-binding domain-like"/>
    <property type="match status" value="1"/>
</dbReference>
<organism evidence="2 3">
    <name type="scientific">Fundicoccus culcitae</name>
    <dbReference type="NCBI Taxonomy" id="2969821"/>
    <lineage>
        <taxon>Bacteria</taxon>
        <taxon>Bacillati</taxon>
        <taxon>Bacillota</taxon>
        <taxon>Bacilli</taxon>
        <taxon>Lactobacillales</taxon>
        <taxon>Aerococcaceae</taxon>
        <taxon>Fundicoccus</taxon>
    </lineage>
</organism>
<name>A0ABY5P7N2_9LACT</name>
<dbReference type="Proteomes" id="UP001315967">
    <property type="component" value="Chromosome"/>
</dbReference>